<dbReference type="GO" id="GO:0005975">
    <property type="term" value="P:carbohydrate metabolic process"/>
    <property type="evidence" value="ECO:0007669"/>
    <property type="project" value="InterPro"/>
</dbReference>
<dbReference type="CDD" id="cd10916">
    <property type="entry name" value="CE4_PuuE_HpPgdA_like"/>
    <property type="match status" value="1"/>
</dbReference>
<organism evidence="1">
    <name type="scientific">Thermomicrobium roseum</name>
    <dbReference type="NCBI Taxonomy" id="500"/>
    <lineage>
        <taxon>Bacteria</taxon>
        <taxon>Pseudomonadati</taxon>
        <taxon>Thermomicrobiota</taxon>
        <taxon>Thermomicrobia</taxon>
        <taxon>Thermomicrobiales</taxon>
        <taxon>Thermomicrobiaceae</taxon>
        <taxon>Thermomicrobium</taxon>
    </lineage>
</organism>
<protein>
    <submittedName>
        <fullName evidence="1">Uncharacterized protein</fullName>
    </submittedName>
</protein>
<name>A0A7C1K4D3_THERO</name>
<evidence type="ECO:0000313" key="1">
    <source>
        <dbReference type="EMBL" id="HEF64490.1"/>
    </source>
</evidence>
<dbReference type="InterPro" id="IPR011330">
    <property type="entry name" value="Glyco_hydro/deAcase_b/a-brl"/>
</dbReference>
<dbReference type="PROSITE" id="PS51677">
    <property type="entry name" value="NODB"/>
    <property type="match status" value="1"/>
</dbReference>
<dbReference type="SUPFAM" id="SSF88713">
    <property type="entry name" value="Glycoside hydrolase/deacetylase"/>
    <property type="match status" value="1"/>
</dbReference>
<comment type="caution">
    <text evidence="1">The sequence shown here is derived from an EMBL/GenBank/DDBJ whole genome shotgun (WGS) entry which is preliminary data.</text>
</comment>
<dbReference type="PANTHER" id="PTHR43123:SF1">
    <property type="entry name" value="POLYSACCHARIDE DEACETYLASE-RELATED"/>
    <property type="match status" value="1"/>
</dbReference>
<reference evidence="1" key="1">
    <citation type="journal article" date="2020" name="mSystems">
        <title>Genome- and Community-Level Interaction Insights into Carbon Utilization and Element Cycling Functions of Hydrothermarchaeota in Hydrothermal Sediment.</title>
        <authorList>
            <person name="Zhou Z."/>
            <person name="Liu Y."/>
            <person name="Xu W."/>
            <person name="Pan J."/>
            <person name="Luo Z.H."/>
            <person name="Li M."/>
        </authorList>
    </citation>
    <scope>NUCLEOTIDE SEQUENCE [LARGE SCALE GENOMIC DNA]</scope>
    <source>
        <strain evidence="1">SpSt-222</strain>
    </source>
</reference>
<dbReference type="InterPro" id="IPR002509">
    <property type="entry name" value="NODB_dom"/>
</dbReference>
<proteinExistence type="predicted"/>
<dbReference type="Pfam" id="PF01522">
    <property type="entry name" value="Polysacc_deac_1"/>
    <property type="match status" value="1"/>
</dbReference>
<dbReference type="PANTHER" id="PTHR43123">
    <property type="entry name" value="POLYSACCHARIDE DEACETYLASE-RELATED"/>
    <property type="match status" value="1"/>
</dbReference>
<dbReference type="GO" id="GO:0016810">
    <property type="term" value="F:hydrolase activity, acting on carbon-nitrogen (but not peptide) bonds"/>
    <property type="evidence" value="ECO:0007669"/>
    <property type="project" value="InterPro"/>
</dbReference>
<dbReference type="Gene3D" id="3.20.20.370">
    <property type="entry name" value="Glycoside hydrolase/deacetylase"/>
    <property type="match status" value="1"/>
</dbReference>
<dbReference type="AlphaFoldDB" id="A0A7C1K4D3"/>
<gene>
    <name evidence="1" type="ORF">ENP47_02625</name>
</gene>
<sequence length="279" mass="32106">MNQDQRTIPVWPAGHRAALVVSIDVDGEYGVITQHGESDWYWRAQAKYDLDAGLTRLLELLADYEVKATFCWVGLAAEERPDAVRAVAEAGHEIATHGWDHRLYSQMTREEQREDLIRTRDVLTELSGTTPVGHKSPFWQSTPETIALLQELGFQWNMDLALGDLPVPMRPDPARHPVIQLPPSRWWDDYTFFIEQSLPPRLVAEFWREDFEVLRAEGKLMCLTLHPWICGRPGPSRSLAQFLDFVIALGDVWIARADHVALWWRERERDLEMGSPELS</sequence>
<dbReference type="EMBL" id="DSJL01000007">
    <property type="protein sequence ID" value="HEF64490.1"/>
    <property type="molecule type" value="Genomic_DNA"/>
</dbReference>
<accession>A0A7C1K4D3</accession>